<proteinExistence type="predicted"/>
<dbReference type="EMBL" id="LT934124">
    <property type="protein sequence ID" value="VAI90474.1"/>
    <property type="molecule type" value="Genomic_DNA"/>
</dbReference>
<feature type="region of interest" description="Disordered" evidence="1">
    <location>
        <begin position="119"/>
        <end position="151"/>
    </location>
</feature>
<keyword evidence="3" id="KW-1185">Reference proteome</keyword>
<evidence type="ECO:0008006" key="4">
    <source>
        <dbReference type="Google" id="ProtNLM"/>
    </source>
</evidence>
<dbReference type="Proteomes" id="UP000324705">
    <property type="component" value="Chromosome 7B"/>
</dbReference>
<evidence type="ECO:0000313" key="2">
    <source>
        <dbReference type="EMBL" id="VAI90474.1"/>
    </source>
</evidence>
<dbReference type="Gramene" id="TRITD7Bv1G162760.1">
    <property type="protein sequence ID" value="TRITD7Bv1G162760.1"/>
    <property type="gene ID" value="TRITD7Bv1G162760"/>
</dbReference>
<sequence>MMALLRLSGSVMLGTGWFCWLLMGTAIALHSALMCFCNFLHQNSLFPTLQSHAGILQNQAHRIRFEFHKGVVDHTFMRVDGEPWKQPLPKDDDTIVVEISHQGQVTMLANEPCKSMSFSDPLSAHGHNDHSNEHKNDVDDEDEWEDGRRKFGAAETFKLPDEIDIAHLS</sequence>
<organism evidence="2 3">
    <name type="scientific">Triticum turgidum subsp. durum</name>
    <name type="common">Durum wheat</name>
    <name type="synonym">Triticum durum</name>
    <dbReference type="NCBI Taxonomy" id="4567"/>
    <lineage>
        <taxon>Eukaryota</taxon>
        <taxon>Viridiplantae</taxon>
        <taxon>Streptophyta</taxon>
        <taxon>Embryophyta</taxon>
        <taxon>Tracheophyta</taxon>
        <taxon>Spermatophyta</taxon>
        <taxon>Magnoliopsida</taxon>
        <taxon>Liliopsida</taxon>
        <taxon>Poales</taxon>
        <taxon>Poaceae</taxon>
        <taxon>BOP clade</taxon>
        <taxon>Pooideae</taxon>
        <taxon>Triticodae</taxon>
        <taxon>Triticeae</taxon>
        <taxon>Triticinae</taxon>
        <taxon>Triticum</taxon>
    </lineage>
</organism>
<gene>
    <name evidence="2" type="ORF">TRITD_7Bv1G162760</name>
</gene>
<evidence type="ECO:0000313" key="3">
    <source>
        <dbReference type="Proteomes" id="UP000324705"/>
    </source>
</evidence>
<accession>A0A9R1A8X3</accession>
<protein>
    <recommendedName>
        <fullName evidence="4">Diacylglycerol kinase</fullName>
    </recommendedName>
</protein>
<dbReference type="AlphaFoldDB" id="A0A9R1A8X3"/>
<reference evidence="2 3" key="1">
    <citation type="submission" date="2017-09" db="EMBL/GenBank/DDBJ databases">
        <authorList>
            <consortium name="International Durum Wheat Genome Sequencing Consortium (IDWGSC)"/>
            <person name="Milanesi L."/>
        </authorList>
    </citation>
    <scope>NUCLEOTIDE SEQUENCE [LARGE SCALE GENOMIC DNA]</scope>
    <source>
        <strain evidence="3">cv. Svevo</strain>
    </source>
</reference>
<evidence type="ECO:0000256" key="1">
    <source>
        <dbReference type="SAM" id="MobiDB-lite"/>
    </source>
</evidence>
<name>A0A9R1A8X3_TRITD</name>
<feature type="compositionally biased region" description="Basic and acidic residues" evidence="1">
    <location>
        <begin position="126"/>
        <end position="137"/>
    </location>
</feature>